<dbReference type="InterPro" id="IPR006311">
    <property type="entry name" value="TAT_signal"/>
</dbReference>
<organism evidence="2 3">
    <name type="scientific">Mangrovimicrobium sediminis</name>
    <dbReference type="NCBI Taxonomy" id="2562682"/>
    <lineage>
        <taxon>Bacteria</taxon>
        <taxon>Pseudomonadati</taxon>
        <taxon>Pseudomonadota</taxon>
        <taxon>Gammaproteobacteria</taxon>
        <taxon>Cellvibrionales</taxon>
        <taxon>Halieaceae</taxon>
        <taxon>Mangrovimicrobium</taxon>
    </lineage>
</organism>
<protein>
    <submittedName>
        <fullName evidence="2">Uncharacterized protein</fullName>
    </submittedName>
</protein>
<keyword evidence="3" id="KW-1185">Reference proteome</keyword>
<dbReference type="RefSeq" id="WP_135444379.1">
    <property type="nucleotide sequence ID" value="NZ_SRLE01000008.1"/>
</dbReference>
<evidence type="ECO:0000256" key="1">
    <source>
        <dbReference type="SAM" id="MobiDB-lite"/>
    </source>
</evidence>
<evidence type="ECO:0000313" key="3">
    <source>
        <dbReference type="Proteomes" id="UP000298050"/>
    </source>
</evidence>
<sequence length="75" mass="8103">MTDDKHNDQNNDNHGDSQGPATNASEGNCSEERRRFLRKAAYTTPTLIALGLMLPSEDADAQCDPPFGCPPSLTP</sequence>
<comment type="caution">
    <text evidence="2">The sequence shown here is derived from an EMBL/GenBank/DDBJ whole genome shotgun (WGS) entry which is preliminary data.</text>
</comment>
<accession>A0A4Z0M0N4</accession>
<dbReference type="AlphaFoldDB" id="A0A4Z0M0N4"/>
<proteinExistence type="predicted"/>
<dbReference type="PROSITE" id="PS51318">
    <property type="entry name" value="TAT"/>
    <property type="match status" value="1"/>
</dbReference>
<feature type="compositionally biased region" description="Basic and acidic residues" evidence="1">
    <location>
        <begin position="1"/>
        <end position="15"/>
    </location>
</feature>
<dbReference type="EMBL" id="SRLE01000008">
    <property type="protein sequence ID" value="TGD73101.1"/>
    <property type="molecule type" value="Genomic_DNA"/>
</dbReference>
<reference evidence="2 3" key="1">
    <citation type="submission" date="2019-04" db="EMBL/GenBank/DDBJ databases">
        <title>Taxonomy of novel Haliea sp. from mangrove soil of West Coast of India.</title>
        <authorList>
            <person name="Verma A."/>
            <person name="Kumar P."/>
            <person name="Krishnamurthi S."/>
        </authorList>
    </citation>
    <scope>NUCLEOTIDE SEQUENCE [LARGE SCALE GENOMIC DNA]</scope>
    <source>
        <strain evidence="2 3">SAOS-164</strain>
    </source>
</reference>
<name>A0A4Z0M0N4_9GAMM</name>
<evidence type="ECO:0000313" key="2">
    <source>
        <dbReference type="EMBL" id="TGD73101.1"/>
    </source>
</evidence>
<gene>
    <name evidence="2" type="ORF">E4634_12535</name>
</gene>
<feature type="region of interest" description="Disordered" evidence="1">
    <location>
        <begin position="1"/>
        <end position="32"/>
    </location>
</feature>
<dbReference type="Proteomes" id="UP000298050">
    <property type="component" value="Unassembled WGS sequence"/>
</dbReference>